<dbReference type="GO" id="GO:0004400">
    <property type="term" value="F:histidinol-phosphate transaminase activity"/>
    <property type="evidence" value="ECO:0007669"/>
    <property type="project" value="UniProtKB-UniRule"/>
</dbReference>
<dbReference type="UniPathway" id="UPA00031">
    <property type="reaction ID" value="UER00012"/>
</dbReference>
<dbReference type="Proteomes" id="UP000078287">
    <property type="component" value="Unassembled WGS sequence"/>
</dbReference>
<feature type="region of interest" description="Disordered" evidence="7">
    <location>
        <begin position="1"/>
        <end position="35"/>
    </location>
</feature>
<evidence type="ECO:0000256" key="3">
    <source>
        <dbReference type="ARBA" id="ARBA00022576"/>
    </source>
</evidence>
<dbReference type="HAMAP" id="MF_01023">
    <property type="entry name" value="HisC_aminotrans_2"/>
    <property type="match status" value="1"/>
</dbReference>
<comment type="subunit">
    <text evidence="2 6">Homodimer.</text>
</comment>
<dbReference type="GO" id="GO:0030170">
    <property type="term" value="F:pyridoxal phosphate binding"/>
    <property type="evidence" value="ECO:0007669"/>
    <property type="project" value="InterPro"/>
</dbReference>
<name>A0A178LTA1_9CHLR</name>
<comment type="caution">
    <text evidence="9">The sequence shown here is derived from an EMBL/GenBank/DDBJ whole genome shotgun (WGS) entry which is preliminary data.</text>
</comment>
<dbReference type="STRING" id="1707952.A6A03_05560"/>
<dbReference type="InterPro" id="IPR005861">
    <property type="entry name" value="HisP_aminotrans"/>
</dbReference>
<dbReference type="PANTHER" id="PTHR43643">
    <property type="entry name" value="HISTIDINOL-PHOSPHATE AMINOTRANSFERASE 2"/>
    <property type="match status" value="1"/>
</dbReference>
<reference evidence="9 10" key="1">
    <citation type="submission" date="2016-04" db="EMBL/GenBank/DDBJ databases">
        <title>Chloroflexus islandicus sp. nov., a thermophilic filamentous anoxygenic phototrophic bacterium from geyser Strokkur (Iceland).</title>
        <authorList>
            <person name="Gaisin V.A."/>
            <person name="Kalashnikov A.M."/>
            <person name="Sukhacheva M.V."/>
            <person name="Grouzdev D.S."/>
            <person name="Ivanov T.M."/>
            <person name="Kuznetsov B."/>
            <person name="Gorlenko V.M."/>
        </authorList>
    </citation>
    <scope>NUCLEOTIDE SEQUENCE [LARGE SCALE GENOMIC DNA]</scope>
    <source>
        <strain evidence="10">isl-2</strain>
    </source>
</reference>
<dbReference type="AlphaFoldDB" id="A0A178LTA1"/>
<dbReference type="SUPFAM" id="SSF53383">
    <property type="entry name" value="PLP-dependent transferases"/>
    <property type="match status" value="1"/>
</dbReference>
<dbReference type="InterPro" id="IPR015421">
    <property type="entry name" value="PyrdxlP-dep_Trfase_major"/>
</dbReference>
<organism evidence="9 10">
    <name type="scientific">Chloroflexus islandicus</name>
    <dbReference type="NCBI Taxonomy" id="1707952"/>
    <lineage>
        <taxon>Bacteria</taxon>
        <taxon>Bacillati</taxon>
        <taxon>Chloroflexota</taxon>
        <taxon>Chloroflexia</taxon>
        <taxon>Chloroflexales</taxon>
        <taxon>Chloroflexineae</taxon>
        <taxon>Chloroflexaceae</taxon>
        <taxon>Chloroflexus</taxon>
    </lineage>
</organism>
<evidence type="ECO:0000313" key="10">
    <source>
        <dbReference type="Proteomes" id="UP000078287"/>
    </source>
</evidence>
<feature type="domain" description="Aminotransferase class I/classII large" evidence="8">
    <location>
        <begin position="28"/>
        <end position="350"/>
    </location>
</feature>
<accession>A0A178LTA1</accession>
<evidence type="ECO:0000256" key="7">
    <source>
        <dbReference type="SAM" id="MobiDB-lite"/>
    </source>
</evidence>
<feature type="modified residue" description="N6-(pyridoxal phosphate)lysine" evidence="6">
    <location>
        <position position="219"/>
    </location>
</feature>
<evidence type="ECO:0000313" key="9">
    <source>
        <dbReference type="EMBL" id="OAN37109.1"/>
    </source>
</evidence>
<keyword evidence="4 6" id="KW-0808">Transferase</keyword>
<sequence length="358" mass="37791">MPIRKKPFLQALSPAPPPRLGPAGPPPIRMAANENPLGPSPRAVAAVQTALAELHRYPDAGGAALKHALAARANLAPESVMLGNGSDELILLICHAMLGEGDEAVLAQGSFISYARRIQAQGAIARQIPLRDMTHDLPAMATAITPNTRLVFVCNPNNPTGTTVGEAELLAFLDQVPDEVLVVVDEAYIEFVTRPDFPDLLPLIRAGHDNLLLLRTFAKIHGLAGLRLGYAFGAPDLIAYLERARPVFNVNALAQIAGLAALDDTDHLARSLAHAAHSRTVLSEGLRALGLTVIPGETNFVAVAVPDDQALAAALAQRGVLVTPLSGWGLPGWIRISFGTDDENRACIAALGEILANE</sequence>
<dbReference type="InterPro" id="IPR050106">
    <property type="entry name" value="HistidinolP_aminotransfase"/>
</dbReference>
<dbReference type="RefSeq" id="WP_066791449.1">
    <property type="nucleotide sequence ID" value="NZ_LWQS01000114.1"/>
</dbReference>
<comment type="pathway">
    <text evidence="6">Amino-acid biosynthesis; L-histidine biosynthesis; L-histidine from 5-phospho-alpha-D-ribose 1-diphosphate: step 7/9.</text>
</comment>
<dbReference type="NCBIfam" id="TIGR01141">
    <property type="entry name" value="hisC"/>
    <property type="match status" value="1"/>
</dbReference>
<evidence type="ECO:0000256" key="5">
    <source>
        <dbReference type="ARBA" id="ARBA00022898"/>
    </source>
</evidence>
<evidence type="ECO:0000256" key="2">
    <source>
        <dbReference type="ARBA" id="ARBA00011738"/>
    </source>
</evidence>
<dbReference type="InterPro" id="IPR015422">
    <property type="entry name" value="PyrdxlP-dep_Trfase_small"/>
</dbReference>
<dbReference type="Pfam" id="PF00155">
    <property type="entry name" value="Aminotran_1_2"/>
    <property type="match status" value="1"/>
</dbReference>
<dbReference type="Gene3D" id="3.90.1150.10">
    <property type="entry name" value="Aspartate Aminotransferase, domain 1"/>
    <property type="match status" value="1"/>
</dbReference>
<dbReference type="OrthoDB" id="9813612at2"/>
<comment type="cofactor">
    <cofactor evidence="1 6">
        <name>pyridoxal 5'-phosphate</name>
        <dbReference type="ChEBI" id="CHEBI:597326"/>
    </cofactor>
</comment>
<dbReference type="EMBL" id="LWQS01000114">
    <property type="protein sequence ID" value="OAN37109.1"/>
    <property type="molecule type" value="Genomic_DNA"/>
</dbReference>
<gene>
    <name evidence="6" type="primary">hisC</name>
    <name evidence="9" type="ORF">A6A03_05560</name>
</gene>
<dbReference type="CDD" id="cd00609">
    <property type="entry name" value="AAT_like"/>
    <property type="match status" value="1"/>
</dbReference>
<feature type="compositionally biased region" description="Pro residues" evidence="7">
    <location>
        <begin position="14"/>
        <end position="28"/>
    </location>
</feature>
<comment type="similarity">
    <text evidence="6">Belongs to the class-II pyridoxal-phosphate-dependent aminotransferase family. Histidinol-phosphate aminotransferase subfamily.</text>
</comment>
<keyword evidence="10" id="KW-1185">Reference proteome</keyword>
<dbReference type="EC" id="2.6.1.9" evidence="6"/>
<keyword evidence="6" id="KW-0028">Amino-acid biosynthesis</keyword>
<protein>
    <recommendedName>
        <fullName evidence="6">Histidinol-phosphate aminotransferase</fullName>
        <ecNumber evidence="6">2.6.1.9</ecNumber>
    </recommendedName>
    <alternativeName>
        <fullName evidence="6">Imidazole acetol-phosphate transaminase</fullName>
    </alternativeName>
</protein>
<evidence type="ECO:0000256" key="6">
    <source>
        <dbReference type="HAMAP-Rule" id="MF_01023"/>
    </source>
</evidence>
<evidence type="ECO:0000256" key="4">
    <source>
        <dbReference type="ARBA" id="ARBA00022679"/>
    </source>
</evidence>
<keyword evidence="6" id="KW-0368">Histidine biosynthesis</keyword>
<evidence type="ECO:0000259" key="8">
    <source>
        <dbReference type="Pfam" id="PF00155"/>
    </source>
</evidence>
<keyword evidence="5 6" id="KW-0663">Pyridoxal phosphate</keyword>
<dbReference type="InterPro" id="IPR004839">
    <property type="entry name" value="Aminotransferase_I/II_large"/>
</dbReference>
<proteinExistence type="inferred from homology"/>
<dbReference type="GO" id="GO:0000105">
    <property type="term" value="P:L-histidine biosynthetic process"/>
    <property type="evidence" value="ECO:0007669"/>
    <property type="project" value="UniProtKB-UniRule"/>
</dbReference>
<keyword evidence="3 6" id="KW-0032">Aminotransferase</keyword>
<comment type="catalytic activity">
    <reaction evidence="6">
        <text>L-histidinol phosphate + 2-oxoglutarate = 3-(imidazol-4-yl)-2-oxopropyl phosphate + L-glutamate</text>
        <dbReference type="Rhea" id="RHEA:23744"/>
        <dbReference type="ChEBI" id="CHEBI:16810"/>
        <dbReference type="ChEBI" id="CHEBI:29985"/>
        <dbReference type="ChEBI" id="CHEBI:57766"/>
        <dbReference type="ChEBI" id="CHEBI:57980"/>
        <dbReference type="EC" id="2.6.1.9"/>
    </reaction>
</comment>
<dbReference type="PANTHER" id="PTHR43643:SF3">
    <property type="entry name" value="HISTIDINOL-PHOSPHATE AMINOTRANSFERASE"/>
    <property type="match status" value="1"/>
</dbReference>
<dbReference type="Gene3D" id="3.40.640.10">
    <property type="entry name" value="Type I PLP-dependent aspartate aminotransferase-like (Major domain)"/>
    <property type="match status" value="1"/>
</dbReference>
<dbReference type="InterPro" id="IPR015424">
    <property type="entry name" value="PyrdxlP-dep_Trfase"/>
</dbReference>
<evidence type="ECO:0000256" key="1">
    <source>
        <dbReference type="ARBA" id="ARBA00001933"/>
    </source>
</evidence>